<dbReference type="GeneID" id="303172368"/>
<evidence type="ECO:0000313" key="8">
    <source>
        <dbReference type="EMBL" id="SJM53918.1"/>
    </source>
</evidence>
<evidence type="ECO:0000256" key="2">
    <source>
        <dbReference type="ARBA" id="ARBA00006676"/>
    </source>
</evidence>
<dbReference type="PANTHER" id="PTHR11409">
    <property type="entry name" value="ADENOSINE DEAMINASE"/>
    <property type="match status" value="1"/>
</dbReference>
<dbReference type="SUPFAM" id="SSF51556">
    <property type="entry name" value="Metallo-dependent hydrolases"/>
    <property type="match status" value="1"/>
</dbReference>
<keyword evidence="4" id="KW-0479">Metal-binding</keyword>
<dbReference type="Pfam" id="PF00962">
    <property type="entry name" value="A_deaminase"/>
    <property type="match status" value="1"/>
</dbReference>
<reference evidence="8 9" key="1">
    <citation type="submission" date="2017-02" db="EMBL/GenBank/DDBJ databases">
        <authorList>
            <person name="Peterson S.W."/>
        </authorList>
    </citation>
    <scope>NUCLEOTIDE SEQUENCE [LARGE SCALE GENOMIC DNA]</scope>
    <source>
        <strain evidence="8 9">LMG 22410</strain>
    </source>
</reference>
<dbReference type="NCBIfam" id="NF006847">
    <property type="entry name" value="PRK09358.1-2"/>
    <property type="match status" value="1"/>
</dbReference>
<dbReference type="GO" id="GO:0006154">
    <property type="term" value="P:adenosine catabolic process"/>
    <property type="evidence" value="ECO:0007669"/>
    <property type="project" value="TreeGrafter"/>
</dbReference>
<evidence type="ECO:0000256" key="6">
    <source>
        <dbReference type="ARBA" id="ARBA00022833"/>
    </source>
</evidence>
<accession>A0A1R4FDE3</accession>
<dbReference type="OrthoDB" id="9779574at2"/>
<gene>
    <name evidence="8" type="ORF">CZ674_03995</name>
</gene>
<evidence type="ECO:0000259" key="7">
    <source>
        <dbReference type="Pfam" id="PF00962"/>
    </source>
</evidence>
<evidence type="ECO:0000256" key="3">
    <source>
        <dbReference type="ARBA" id="ARBA00012784"/>
    </source>
</evidence>
<dbReference type="InterPro" id="IPR032466">
    <property type="entry name" value="Metal_Hydrolase"/>
</dbReference>
<keyword evidence="6" id="KW-0862">Zinc</keyword>
<name>A0A1R4FDE3_9MICO</name>
<evidence type="ECO:0000256" key="1">
    <source>
        <dbReference type="ARBA" id="ARBA00001947"/>
    </source>
</evidence>
<dbReference type="EMBL" id="FUHU01000020">
    <property type="protein sequence ID" value="SJM53918.1"/>
    <property type="molecule type" value="Genomic_DNA"/>
</dbReference>
<feature type="domain" description="Adenosine deaminase" evidence="7">
    <location>
        <begin position="16"/>
        <end position="358"/>
    </location>
</feature>
<sequence>MDDDFMTDGIDAVAIPKVSLHDHLDGALRPETILDLADEAGVDVPADDADALADWFVDSANSGSLTEYLETFAVTTAVLQTAESLERAAREYVLDLADDGVVYGEVRWAPEQHLQQGLTLDEAVAAVRRGLEDGMDETDEDVRVQQLLCGMRQGDRVDEIARLAVRHRARGVAGFDIAGPEDGFAPSRFAGTFDYLAKEFMPVTVHAGEAAGLDSIREALTVGRALRLGHGVRIAEDIEVSDERDALQVMLGQTAEWVKDRGIALELSVTSNLGTGAIEQWGDDVRSHPIDLLFQLGFKVTVNTDNRLQSGTTLSRELSILSDAFGYDLIDHEALQLHAAAAAFLPVDEREELADIISDGFDDLQ</sequence>
<dbReference type="NCBIfam" id="TIGR01430">
    <property type="entry name" value="aden_deam"/>
    <property type="match status" value="1"/>
</dbReference>
<dbReference type="RefSeq" id="WP_086991243.1">
    <property type="nucleotide sequence ID" value="NZ_FUHU01000020.1"/>
</dbReference>
<dbReference type="GO" id="GO:0046103">
    <property type="term" value="P:inosine biosynthetic process"/>
    <property type="evidence" value="ECO:0007669"/>
    <property type="project" value="TreeGrafter"/>
</dbReference>
<dbReference type="InterPro" id="IPR006330">
    <property type="entry name" value="Ado/ade_deaminase"/>
</dbReference>
<keyword evidence="9" id="KW-1185">Reference proteome</keyword>
<dbReference type="GO" id="GO:0004000">
    <property type="term" value="F:adenosine deaminase activity"/>
    <property type="evidence" value="ECO:0007669"/>
    <property type="project" value="UniProtKB-ARBA"/>
</dbReference>
<keyword evidence="5 8" id="KW-0378">Hydrolase</keyword>
<dbReference type="Gene3D" id="3.20.20.140">
    <property type="entry name" value="Metal-dependent hydrolases"/>
    <property type="match status" value="1"/>
</dbReference>
<dbReference type="GO" id="GO:0005829">
    <property type="term" value="C:cytosol"/>
    <property type="evidence" value="ECO:0007669"/>
    <property type="project" value="TreeGrafter"/>
</dbReference>
<protein>
    <recommendedName>
        <fullName evidence="3">adenosine deaminase</fullName>
        <ecNumber evidence="3">3.5.4.4</ecNumber>
    </recommendedName>
</protein>
<evidence type="ECO:0000256" key="5">
    <source>
        <dbReference type="ARBA" id="ARBA00022801"/>
    </source>
</evidence>
<dbReference type="InterPro" id="IPR001365">
    <property type="entry name" value="A_deaminase_dom"/>
</dbReference>
<organism evidence="8 9">
    <name type="scientific">Agrococcus casei LMG 22410</name>
    <dbReference type="NCBI Taxonomy" id="1255656"/>
    <lineage>
        <taxon>Bacteria</taxon>
        <taxon>Bacillati</taxon>
        <taxon>Actinomycetota</taxon>
        <taxon>Actinomycetes</taxon>
        <taxon>Micrococcales</taxon>
        <taxon>Microbacteriaceae</taxon>
        <taxon>Agrococcus</taxon>
    </lineage>
</organism>
<comment type="similarity">
    <text evidence="2">Belongs to the metallo-dependent hydrolases superfamily. Adenosine and AMP deaminases family.</text>
</comment>
<comment type="cofactor">
    <cofactor evidence="1">
        <name>Zn(2+)</name>
        <dbReference type="ChEBI" id="CHEBI:29105"/>
    </cofactor>
</comment>
<dbReference type="AlphaFoldDB" id="A0A1R4FDE3"/>
<dbReference type="GO" id="GO:0043103">
    <property type="term" value="P:hypoxanthine salvage"/>
    <property type="evidence" value="ECO:0007669"/>
    <property type="project" value="TreeGrafter"/>
</dbReference>
<dbReference type="GO" id="GO:0046872">
    <property type="term" value="F:metal ion binding"/>
    <property type="evidence" value="ECO:0007669"/>
    <property type="project" value="UniProtKB-KW"/>
</dbReference>
<proteinExistence type="inferred from homology"/>
<dbReference type="EC" id="3.5.4.4" evidence="3"/>
<dbReference type="Proteomes" id="UP000195787">
    <property type="component" value="Unassembled WGS sequence"/>
</dbReference>
<evidence type="ECO:0000256" key="4">
    <source>
        <dbReference type="ARBA" id="ARBA00022723"/>
    </source>
</evidence>
<dbReference type="PANTHER" id="PTHR11409:SF43">
    <property type="entry name" value="ADENOSINE DEAMINASE"/>
    <property type="match status" value="1"/>
</dbReference>
<evidence type="ECO:0000313" key="9">
    <source>
        <dbReference type="Proteomes" id="UP000195787"/>
    </source>
</evidence>